<organism evidence="3 4">
    <name type="scientific">Leucothrix arctica</name>
    <dbReference type="NCBI Taxonomy" id="1481894"/>
    <lineage>
        <taxon>Bacteria</taxon>
        <taxon>Pseudomonadati</taxon>
        <taxon>Pseudomonadota</taxon>
        <taxon>Gammaproteobacteria</taxon>
        <taxon>Thiotrichales</taxon>
        <taxon>Thiotrichaceae</taxon>
        <taxon>Leucothrix</taxon>
    </lineage>
</organism>
<dbReference type="RefSeq" id="WP_109823947.1">
    <property type="nucleotide sequence ID" value="NZ_QGKL01000035.1"/>
</dbReference>
<evidence type="ECO:0000313" key="3">
    <source>
        <dbReference type="EMBL" id="PWQ95335.1"/>
    </source>
</evidence>
<dbReference type="Proteomes" id="UP000245506">
    <property type="component" value="Unassembled WGS sequence"/>
</dbReference>
<dbReference type="InterPro" id="IPR021309">
    <property type="entry name" value="YgaP-like_TM"/>
</dbReference>
<protein>
    <recommendedName>
        <fullName evidence="2">Inner membrane protein YgaP-like transmembrane domain-containing protein</fullName>
    </recommendedName>
</protein>
<dbReference type="AlphaFoldDB" id="A0A317C9G0"/>
<keyword evidence="1" id="KW-0812">Transmembrane</keyword>
<reference evidence="3 4" key="1">
    <citation type="submission" date="2018-05" db="EMBL/GenBank/DDBJ databases">
        <title>Leucothrix arctica sp. nov., isolated from Arctic seawater.</title>
        <authorList>
            <person name="Choi A."/>
            <person name="Baek K."/>
        </authorList>
    </citation>
    <scope>NUCLEOTIDE SEQUENCE [LARGE SCALE GENOMIC DNA]</scope>
    <source>
        <strain evidence="3 4">IMCC9719</strain>
    </source>
</reference>
<keyword evidence="1" id="KW-1133">Transmembrane helix</keyword>
<dbReference type="Gene3D" id="1.20.5.1230">
    <property type="entry name" value="Apolipoprotein A-I"/>
    <property type="match status" value="1"/>
</dbReference>
<dbReference type="OrthoDB" id="9804804at2"/>
<keyword evidence="1" id="KW-0472">Membrane</keyword>
<evidence type="ECO:0000259" key="2">
    <source>
        <dbReference type="Pfam" id="PF11127"/>
    </source>
</evidence>
<dbReference type="EMBL" id="QGKL01000035">
    <property type="protein sequence ID" value="PWQ95335.1"/>
    <property type="molecule type" value="Genomic_DNA"/>
</dbReference>
<gene>
    <name evidence="3" type="ORF">DKT75_13430</name>
</gene>
<evidence type="ECO:0000313" key="4">
    <source>
        <dbReference type="Proteomes" id="UP000245506"/>
    </source>
</evidence>
<feature type="domain" description="Inner membrane protein YgaP-like transmembrane" evidence="2">
    <location>
        <begin position="4"/>
        <end position="61"/>
    </location>
</feature>
<name>A0A317C9G0_9GAMM</name>
<comment type="caution">
    <text evidence="3">The sequence shown here is derived from an EMBL/GenBank/DDBJ whole genome shotgun (WGS) entry which is preliminary data.</text>
</comment>
<feature type="transmembrane region" description="Helical" evidence="1">
    <location>
        <begin position="21"/>
        <end position="49"/>
    </location>
</feature>
<dbReference type="SUPFAM" id="SSF58113">
    <property type="entry name" value="Apolipoprotein A-I"/>
    <property type="match status" value="1"/>
</dbReference>
<proteinExistence type="predicted"/>
<dbReference type="Pfam" id="PF11127">
    <property type="entry name" value="YgaP-like_TM"/>
    <property type="match status" value="1"/>
</dbReference>
<keyword evidence="4" id="KW-1185">Reference proteome</keyword>
<sequence>MQLARNVGRKDKNIRIGAGIALLLIGFFGAGFLISLIGIVLIASGVLSFCPLYSFLGKSTATDAETAAASEDLTDRAADNLGDFKDEAVETAGEIKEKAGEKYDEFKSSDLGKDTQEKFDDLKEKASDVVDDIKSGEFTKDAKEKFSDLKEDAGELVDSAKDKIAKATDSNKKS</sequence>
<accession>A0A317C9G0</accession>
<evidence type="ECO:0000256" key="1">
    <source>
        <dbReference type="SAM" id="Phobius"/>
    </source>
</evidence>